<evidence type="ECO:0000256" key="1">
    <source>
        <dbReference type="SAM" id="MobiDB-lite"/>
    </source>
</evidence>
<comment type="caution">
    <text evidence="2">The sequence shown here is derived from an EMBL/GenBank/DDBJ whole genome shotgun (WGS) entry which is preliminary data.</text>
</comment>
<feature type="compositionally biased region" description="Basic and acidic residues" evidence="1">
    <location>
        <begin position="46"/>
        <end position="55"/>
    </location>
</feature>
<organism evidence="2 3">
    <name type="scientific">Synaphobranchus kaupii</name>
    <name type="common">Kaup's arrowtooth eel</name>
    <dbReference type="NCBI Taxonomy" id="118154"/>
    <lineage>
        <taxon>Eukaryota</taxon>
        <taxon>Metazoa</taxon>
        <taxon>Chordata</taxon>
        <taxon>Craniata</taxon>
        <taxon>Vertebrata</taxon>
        <taxon>Euteleostomi</taxon>
        <taxon>Actinopterygii</taxon>
        <taxon>Neopterygii</taxon>
        <taxon>Teleostei</taxon>
        <taxon>Anguilliformes</taxon>
        <taxon>Synaphobranchidae</taxon>
        <taxon>Synaphobranchus</taxon>
    </lineage>
</organism>
<dbReference type="Proteomes" id="UP001152622">
    <property type="component" value="Chromosome 4"/>
</dbReference>
<protein>
    <submittedName>
        <fullName evidence="2">Uncharacterized protein</fullName>
    </submittedName>
</protein>
<feature type="region of interest" description="Disordered" evidence="1">
    <location>
        <begin position="46"/>
        <end position="77"/>
    </location>
</feature>
<dbReference type="AlphaFoldDB" id="A0A9Q1FRP7"/>
<gene>
    <name evidence="2" type="ORF">SKAU_G00132680</name>
</gene>
<evidence type="ECO:0000313" key="3">
    <source>
        <dbReference type="Proteomes" id="UP001152622"/>
    </source>
</evidence>
<proteinExistence type="predicted"/>
<sequence length="77" mass="8689">MQERGLRERVLQSRSWRQCPDGNRVLLPPQPRCAVPHAARLCERWDDLPRSRDGTGTRPGKHRARHATASSLATAPP</sequence>
<dbReference type="EMBL" id="JAINUF010000004">
    <property type="protein sequence ID" value="KAJ8364437.1"/>
    <property type="molecule type" value="Genomic_DNA"/>
</dbReference>
<name>A0A9Q1FRP7_SYNKA</name>
<reference evidence="2" key="1">
    <citation type="journal article" date="2023" name="Science">
        <title>Genome structures resolve the early diversification of teleost fishes.</title>
        <authorList>
            <person name="Parey E."/>
            <person name="Louis A."/>
            <person name="Montfort J."/>
            <person name="Bouchez O."/>
            <person name="Roques C."/>
            <person name="Iampietro C."/>
            <person name="Lluch J."/>
            <person name="Castinel A."/>
            <person name="Donnadieu C."/>
            <person name="Desvignes T."/>
            <person name="Floi Bucao C."/>
            <person name="Jouanno E."/>
            <person name="Wen M."/>
            <person name="Mejri S."/>
            <person name="Dirks R."/>
            <person name="Jansen H."/>
            <person name="Henkel C."/>
            <person name="Chen W.J."/>
            <person name="Zahm M."/>
            <person name="Cabau C."/>
            <person name="Klopp C."/>
            <person name="Thompson A.W."/>
            <person name="Robinson-Rechavi M."/>
            <person name="Braasch I."/>
            <person name="Lecointre G."/>
            <person name="Bobe J."/>
            <person name="Postlethwait J.H."/>
            <person name="Berthelot C."/>
            <person name="Roest Crollius H."/>
            <person name="Guiguen Y."/>
        </authorList>
    </citation>
    <scope>NUCLEOTIDE SEQUENCE</scope>
    <source>
        <strain evidence="2">WJC10195</strain>
    </source>
</reference>
<feature type="compositionally biased region" description="Polar residues" evidence="1">
    <location>
        <begin position="68"/>
        <end position="77"/>
    </location>
</feature>
<evidence type="ECO:0000313" key="2">
    <source>
        <dbReference type="EMBL" id="KAJ8364437.1"/>
    </source>
</evidence>
<accession>A0A9Q1FRP7</accession>
<keyword evidence="3" id="KW-1185">Reference proteome</keyword>